<gene>
    <name evidence="2" type="ORF">V5O48_011411</name>
</gene>
<evidence type="ECO:0000313" key="3">
    <source>
        <dbReference type="Proteomes" id="UP001465976"/>
    </source>
</evidence>
<reference evidence="2 3" key="1">
    <citation type="submission" date="2024-02" db="EMBL/GenBank/DDBJ databases">
        <title>A draft genome for the cacao thread blight pathogen Marasmius crinis-equi.</title>
        <authorList>
            <person name="Cohen S.P."/>
            <person name="Baruah I.K."/>
            <person name="Amoako-Attah I."/>
            <person name="Bukari Y."/>
            <person name="Meinhardt L.W."/>
            <person name="Bailey B.A."/>
        </authorList>
    </citation>
    <scope>NUCLEOTIDE SEQUENCE [LARGE SCALE GENOMIC DNA]</scope>
    <source>
        <strain evidence="2 3">GH-76</strain>
    </source>
</reference>
<feature type="region of interest" description="Disordered" evidence="1">
    <location>
        <begin position="335"/>
        <end position="354"/>
    </location>
</feature>
<dbReference type="InterPro" id="IPR039646">
    <property type="entry name" value="ZNHIT2"/>
</dbReference>
<dbReference type="Proteomes" id="UP001465976">
    <property type="component" value="Unassembled WGS sequence"/>
</dbReference>
<comment type="caution">
    <text evidence="2">The sequence shown here is derived from an EMBL/GenBank/DDBJ whole genome shotgun (WGS) entry which is preliminary data.</text>
</comment>
<organism evidence="2 3">
    <name type="scientific">Marasmius crinis-equi</name>
    <dbReference type="NCBI Taxonomy" id="585013"/>
    <lineage>
        <taxon>Eukaryota</taxon>
        <taxon>Fungi</taxon>
        <taxon>Dikarya</taxon>
        <taxon>Basidiomycota</taxon>
        <taxon>Agaricomycotina</taxon>
        <taxon>Agaricomycetes</taxon>
        <taxon>Agaricomycetidae</taxon>
        <taxon>Agaricales</taxon>
        <taxon>Marasmiineae</taxon>
        <taxon>Marasmiaceae</taxon>
        <taxon>Marasmius</taxon>
    </lineage>
</organism>
<proteinExistence type="predicted"/>
<accession>A0ABR3F5X4</accession>
<evidence type="ECO:0000256" key="1">
    <source>
        <dbReference type="SAM" id="MobiDB-lite"/>
    </source>
</evidence>
<dbReference type="PANTHER" id="PTHR15555:SF0">
    <property type="entry name" value="ZINC FINGER HIT DOMAIN-CONTAINING PROTEIN 2"/>
    <property type="match status" value="1"/>
</dbReference>
<sequence length="366" mass="41291">MLSAHSDCSESFYKKEIANGIDTQPSKTAEERIKMMEILKKFEESNLDDEEMFNTDDEDEDDDIIDRFKGIDVENAEYEDIWDRLTEEERKRFMKAIDNPESDLRKNLFVSEDECNPWWEGHLKNDGDGSQGVRQPELMKIPTTMVRPMTTPTGPPLIYNLCAICIAYAFATRHLNVSPLADTPTEAKDVISKLVPFLTEKKSNTVLTSVDSVVTDVWSRFDENAISNRTMSVLLRDAAHLIRTRPPIVLLSASRPRTPEAGHADVESHPNRYLVGVLSDCHRVYAESKHAAHKLLFYASYVLSTPPAVFQSLAVDLQDRSKEFVRDDKEVTIRSNAETNSQDDRGTGASTALSPSTFGRALITEL</sequence>
<protein>
    <submittedName>
        <fullName evidence="2">Uncharacterized protein</fullName>
    </submittedName>
</protein>
<dbReference type="EMBL" id="JBAHYK010000914">
    <property type="protein sequence ID" value="KAL0570544.1"/>
    <property type="molecule type" value="Genomic_DNA"/>
</dbReference>
<keyword evidence="3" id="KW-1185">Reference proteome</keyword>
<dbReference type="PANTHER" id="PTHR15555">
    <property type="entry name" value="ZINC FINGER HIT DOMAIN CONTAINING PROTEIN 2 PROTEIN FON -RELATED"/>
    <property type="match status" value="1"/>
</dbReference>
<evidence type="ECO:0000313" key="2">
    <source>
        <dbReference type="EMBL" id="KAL0570544.1"/>
    </source>
</evidence>
<name>A0ABR3F5X4_9AGAR</name>